<feature type="transmembrane region" description="Helical" evidence="1">
    <location>
        <begin position="199"/>
        <end position="224"/>
    </location>
</feature>
<evidence type="ECO:0000256" key="1">
    <source>
        <dbReference type="SAM" id="Phobius"/>
    </source>
</evidence>
<gene>
    <name evidence="2" type="ORF">EUX98_g5753</name>
</gene>
<organism evidence="2 3">
    <name type="scientific">Antrodiella citrinella</name>
    <dbReference type="NCBI Taxonomy" id="2447956"/>
    <lineage>
        <taxon>Eukaryota</taxon>
        <taxon>Fungi</taxon>
        <taxon>Dikarya</taxon>
        <taxon>Basidiomycota</taxon>
        <taxon>Agaricomycotina</taxon>
        <taxon>Agaricomycetes</taxon>
        <taxon>Polyporales</taxon>
        <taxon>Steccherinaceae</taxon>
        <taxon>Antrodiella</taxon>
    </lineage>
</organism>
<dbReference type="EMBL" id="SGPM01000179">
    <property type="protein sequence ID" value="THH28432.1"/>
    <property type="molecule type" value="Genomic_DNA"/>
</dbReference>
<dbReference type="OrthoDB" id="3266891at2759"/>
<keyword evidence="1" id="KW-0812">Transmembrane</keyword>
<feature type="transmembrane region" description="Helical" evidence="1">
    <location>
        <begin position="245"/>
        <end position="264"/>
    </location>
</feature>
<feature type="transmembrane region" description="Helical" evidence="1">
    <location>
        <begin position="137"/>
        <end position="157"/>
    </location>
</feature>
<reference evidence="2 3" key="1">
    <citation type="submission" date="2019-02" db="EMBL/GenBank/DDBJ databases">
        <title>Genome sequencing of the rare red list fungi Antrodiella citrinella (Flaviporus citrinellus).</title>
        <authorList>
            <person name="Buettner E."/>
            <person name="Kellner H."/>
        </authorList>
    </citation>
    <scope>NUCLEOTIDE SEQUENCE [LARGE SCALE GENOMIC DNA]</scope>
    <source>
        <strain evidence="2 3">DSM 108506</strain>
    </source>
</reference>
<protein>
    <submittedName>
        <fullName evidence="2">Uncharacterized protein</fullName>
    </submittedName>
</protein>
<keyword evidence="3" id="KW-1185">Reference proteome</keyword>
<accession>A0A4S4MQT5</accession>
<evidence type="ECO:0000313" key="2">
    <source>
        <dbReference type="EMBL" id="THH28432.1"/>
    </source>
</evidence>
<keyword evidence="1" id="KW-0472">Membrane</keyword>
<sequence length="320" mass="35721">MNSTVSGQPSETAIISYVTLKHAACYTIASCTFLVLYDTVLTLGQEVNTYLEVTCFYYYSAPSAGISMFYTRTALLHQSLLIFSIGLGVVAYKTEWKGNSMMLYQLLNWYAWLTNVFVHLAIQVYIYAVFNKNRPLTFGLGVAFTVLTLVQCAANVISTSNLRVVETSPVCVTIHDTIPHDLSLDETLMRAAAQRMHPLLTSTILCSMAFSLFLLALLAYKSWITFRPKPMRAHDLAAILVRDSAAYFLMILVLTIYNSLLITIAPSEIIQAGVAFEIALPSIASSRLLLNLRAADKRRKKQTDVDGIPVDQWETMFHIT</sequence>
<feature type="transmembrane region" description="Helical" evidence="1">
    <location>
        <begin position="270"/>
        <end position="290"/>
    </location>
</feature>
<comment type="caution">
    <text evidence="2">The sequence shown here is derived from an EMBL/GenBank/DDBJ whole genome shotgun (WGS) entry which is preliminary data.</text>
</comment>
<feature type="transmembrane region" description="Helical" evidence="1">
    <location>
        <begin position="112"/>
        <end position="130"/>
    </location>
</feature>
<name>A0A4S4MQT5_9APHY</name>
<keyword evidence="1" id="KW-1133">Transmembrane helix</keyword>
<evidence type="ECO:0000313" key="3">
    <source>
        <dbReference type="Proteomes" id="UP000308730"/>
    </source>
</evidence>
<dbReference type="Proteomes" id="UP000308730">
    <property type="component" value="Unassembled WGS sequence"/>
</dbReference>
<proteinExistence type="predicted"/>
<dbReference type="AlphaFoldDB" id="A0A4S4MQT5"/>
<feature type="transmembrane region" description="Helical" evidence="1">
    <location>
        <begin position="74"/>
        <end position="92"/>
    </location>
</feature>